<evidence type="ECO:0000313" key="3">
    <source>
        <dbReference type="EMBL" id="PNE41267.1"/>
    </source>
</evidence>
<feature type="region of interest" description="Disordered" evidence="1">
    <location>
        <begin position="130"/>
        <end position="178"/>
    </location>
</feature>
<comment type="caution">
    <text evidence="3">The sequence shown here is derived from an EMBL/GenBank/DDBJ whole genome shotgun (WGS) entry which is preliminary data.</text>
</comment>
<feature type="chain" id="PRO_5039719239" description="DUF3558 domain-containing protein" evidence="2">
    <location>
        <begin position="21"/>
        <end position="178"/>
    </location>
</feature>
<reference evidence="4" key="1">
    <citation type="submission" date="2015-09" db="EMBL/GenBank/DDBJ databases">
        <authorList>
            <person name="Graham D.E."/>
            <person name="Mahan K.M."/>
            <person name="Klingeman D.M."/>
            <person name="Fida T."/>
            <person name="Giannone R.J."/>
            <person name="Hettich R.L."/>
            <person name="Parry R.J."/>
            <person name="Spain J.C."/>
        </authorList>
    </citation>
    <scope>NUCLEOTIDE SEQUENCE [LARGE SCALE GENOMIC DNA]</scope>
    <source>
        <strain evidence="4">JCM 4701</strain>
    </source>
</reference>
<keyword evidence="2" id="KW-0732">Signal</keyword>
<dbReference type="PROSITE" id="PS51257">
    <property type="entry name" value="PROKAR_LIPOPROTEIN"/>
    <property type="match status" value="1"/>
</dbReference>
<feature type="region of interest" description="Disordered" evidence="1">
    <location>
        <begin position="21"/>
        <end position="55"/>
    </location>
</feature>
<dbReference type="Proteomes" id="UP000236047">
    <property type="component" value="Unassembled WGS sequence"/>
</dbReference>
<organism evidence="3 4">
    <name type="scientific">Streptomyces noursei</name>
    <name type="common">Streptomyces albulus</name>
    <dbReference type="NCBI Taxonomy" id="1971"/>
    <lineage>
        <taxon>Bacteria</taxon>
        <taxon>Bacillati</taxon>
        <taxon>Actinomycetota</taxon>
        <taxon>Actinomycetes</taxon>
        <taxon>Kitasatosporales</taxon>
        <taxon>Streptomycetaceae</taxon>
        <taxon>Streptomyces</taxon>
    </lineage>
</organism>
<proteinExistence type="predicted"/>
<feature type="compositionally biased region" description="Basic and acidic residues" evidence="1">
    <location>
        <begin position="131"/>
        <end position="145"/>
    </location>
</feature>
<sequence>MRRLIAVPTVLLALAAAGCAGEDPQDAPTVSSASDPGMAPNGTPGPPGSPTIPGQPVSCGEIADVLGKAHGVALFADPGPAGAVGCDEARGVMKEFFLRAPPQTAGQQGALAVQGWSCQYDGGPTGTWITDCRRDEREMHTEDAGRSTGPSGPPGASELPGLPDESSPPMEEPSTTDI</sequence>
<feature type="signal peptide" evidence="2">
    <location>
        <begin position="1"/>
        <end position="20"/>
    </location>
</feature>
<feature type="compositionally biased region" description="Low complexity" evidence="1">
    <location>
        <begin position="165"/>
        <end position="178"/>
    </location>
</feature>
<accession>A0A2N8PJR6</accession>
<evidence type="ECO:0000256" key="1">
    <source>
        <dbReference type="SAM" id="MobiDB-lite"/>
    </source>
</evidence>
<gene>
    <name evidence="3" type="ORF">AOB60_11305</name>
</gene>
<dbReference type="EMBL" id="LJSN01000002">
    <property type="protein sequence ID" value="PNE41267.1"/>
    <property type="molecule type" value="Genomic_DNA"/>
</dbReference>
<evidence type="ECO:0008006" key="5">
    <source>
        <dbReference type="Google" id="ProtNLM"/>
    </source>
</evidence>
<dbReference type="RefSeq" id="WP_102923614.1">
    <property type="nucleotide sequence ID" value="NZ_LJSN01000002.1"/>
</dbReference>
<dbReference type="AlphaFoldDB" id="A0A2N8PJR6"/>
<name>A0A2N8PJR6_STRNR</name>
<evidence type="ECO:0000256" key="2">
    <source>
        <dbReference type="SAM" id="SignalP"/>
    </source>
</evidence>
<evidence type="ECO:0000313" key="4">
    <source>
        <dbReference type="Proteomes" id="UP000236047"/>
    </source>
</evidence>
<keyword evidence="4" id="KW-1185">Reference proteome</keyword>
<protein>
    <recommendedName>
        <fullName evidence="5">DUF3558 domain-containing protein</fullName>
    </recommendedName>
</protein>